<proteinExistence type="predicted"/>
<organism evidence="1 2">
    <name type="scientific">Hypoxylon rubiginosum</name>
    <dbReference type="NCBI Taxonomy" id="110542"/>
    <lineage>
        <taxon>Eukaryota</taxon>
        <taxon>Fungi</taxon>
        <taxon>Dikarya</taxon>
        <taxon>Ascomycota</taxon>
        <taxon>Pezizomycotina</taxon>
        <taxon>Sordariomycetes</taxon>
        <taxon>Xylariomycetidae</taxon>
        <taxon>Xylariales</taxon>
        <taxon>Hypoxylaceae</taxon>
        <taxon>Hypoxylon</taxon>
    </lineage>
</organism>
<protein>
    <submittedName>
        <fullName evidence="1">Uncharacterized protein</fullName>
    </submittedName>
</protein>
<dbReference type="EMBL" id="MU394370">
    <property type="protein sequence ID" value="KAI6082464.1"/>
    <property type="molecule type" value="Genomic_DNA"/>
</dbReference>
<reference evidence="1 2" key="1">
    <citation type="journal article" date="2022" name="New Phytol.">
        <title>Ecological generalism drives hyperdiversity of secondary metabolite gene clusters in xylarialean endophytes.</title>
        <authorList>
            <person name="Franco M.E.E."/>
            <person name="Wisecaver J.H."/>
            <person name="Arnold A.E."/>
            <person name="Ju Y.M."/>
            <person name="Slot J.C."/>
            <person name="Ahrendt S."/>
            <person name="Moore L.P."/>
            <person name="Eastman K.E."/>
            <person name="Scott K."/>
            <person name="Konkel Z."/>
            <person name="Mondo S.J."/>
            <person name="Kuo A."/>
            <person name="Hayes R.D."/>
            <person name="Haridas S."/>
            <person name="Andreopoulos B."/>
            <person name="Riley R."/>
            <person name="LaButti K."/>
            <person name="Pangilinan J."/>
            <person name="Lipzen A."/>
            <person name="Amirebrahimi M."/>
            <person name="Yan J."/>
            <person name="Adam C."/>
            <person name="Keymanesh K."/>
            <person name="Ng V."/>
            <person name="Louie K."/>
            <person name="Northen T."/>
            <person name="Drula E."/>
            <person name="Henrissat B."/>
            <person name="Hsieh H.M."/>
            <person name="Youens-Clark K."/>
            <person name="Lutzoni F."/>
            <person name="Miadlikowska J."/>
            <person name="Eastwood D.C."/>
            <person name="Hamelin R.C."/>
            <person name="Grigoriev I.V."/>
            <person name="U'Ren J.M."/>
        </authorList>
    </citation>
    <scope>NUCLEOTIDE SEQUENCE [LARGE SCALE GENOMIC DNA]</scope>
    <source>
        <strain evidence="1 2">ER1909</strain>
    </source>
</reference>
<dbReference type="Proteomes" id="UP001497680">
    <property type="component" value="Unassembled WGS sequence"/>
</dbReference>
<accession>A0ACC0CPU5</accession>
<gene>
    <name evidence="1" type="ORF">F4821DRAFT_246974</name>
</gene>
<evidence type="ECO:0000313" key="1">
    <source>
        <dbReference type="EMBL" id="KAI6082464.1"/>
    </source>
</evidence>
<sequence length="924" mass="102211">MMNTRNAPLSPVSVGAGSEWSGITKYQSLDGDGPYPNSRGPVSPPDSSGSNGNMNGFPPGPRSVGGPSPPPSVGRSSTYARSESGRSIRGEENEAVLGEHYIALKRYLSSTSKDGRAAPPPNKARDKLLRLSSVQFLELSTDVFDELMRRQAYSRRPPNAPPNVGPPSFLTPEDTFHPKRNQARQKLSTLGSPRFRDLATDVFCELERRIPRFIAGDVPRMSTPGAPPSRSGTPVSSMGPRGLSGMRRPSDASSIRSAAPRMNSDYPVPPSPGLPNGNFDRPLPKQFQSNTIVPNKSTMVEEDDDISGSNDENDAFRMGNRDSKRSIGTSGGTSEVDKKLIDDYQNQVRELRDKVDSVEEQLKKKDDELAQLMDGERSRATAANLEKKEWDDLRSGLETKLTEAQNLNESLRDELDRMRDDHASETRKLREDIEEVRENSRNIPVPVSVPGDSDLARENEELRAALEEQQHVTESVRREARQFLEEMKILSQQHSPSWERQSDLEKTVEQLEQEVRDWRNRYARTKTQLRNMRASSMGLTIDQDAAKYVREKGFTEENGLVKDVHVTKFQISIDELLQRARTDDPHKVIDTMKAVVVSVRRITKDIDESQPEDGELVQQQQKLKSRVSATANNLITASKNFASGAGISPVSLLDAAASHLVAAIVELLRTVKIRATPAGELEDDDDGTITPVDSTGFFSNRTTTTQQDTFLKSQESPLVPPPPFQGLRAGMRDSANSSAYSPVSSPRESGEQYGSRRPLSRNGNGVNGMAYLGLNKNLPTPPNGLSRPDTKNEDLKIYLEDQTEIMVQTIQGLVGSIRGDAPIQQINEEITSIADVVGKVVAQTEDYGNGGDMTERLSACRQRLLEAGDQGKDLAARGLGETDREWRMWTQTLPPIAFEIVRETKELVQRIDRLVLSPTADDFS</sequence>
<keyword evidence="2" id="KW-1185">Reference proteome</keyword>
<name>A0ACC0CPU5_9PEZI</name>
<comment type="caution">
    <text evidence="1">The sequence shown here is derived from an EMBL/GenBank/DDBJ whole genome shotgun (WGS) entry which is preliminary data.</text>
</comment>
<evidence type="ECO:0000313" key="2">
    <source>
        <dbReference type="Proteomes" id="UP001497680"/>
    </source>
</evidence>